<proteinExistence type="predicted"/>
<comment type="caution">
    <text evidence="3">The sequence shown here is derived from an EMBL/GenBank/DDBJ whole genome shotgun (WGS) entry which is preliminary data.</text>
</comment>
<reference evidence="3" key="1">
    <citation type="journal article" date="2019" name="bioRxiv">
        <title>The Genome of the Zebra Mussel, Dreissena polymorpha: A Resource for Invasive Species Research.</title>
        <authorList>
            <person name="McCartney M.A."/>
            <person name="Auch B."/>
            <person name="Kono T."/>
            <person name="Mallez S."/>
            <person name="Zhang Y."/>
            <person name="Obille A."/>
            <person name="Becker A."/>
            <person name="Abrahante J.E."/>
            <person name="Garbe J."/>
            <person name="Badalamenti J.P."/>
            <person name="Herman A."/>
            <person name="Mangelson H."/>
            <person name="Liachko I."/>
            <person name="Sullivan S."/>
            <person name="Sone E.D."/>
            <person name="Koren S."/>
            <person name="Silverstein K.A.T."/>
            <person name="Beckman K.B."/>
            <person name="Gohl D.M."/>
        </authorList>
    </citation>
    <scope>NUCLEOTIDE SEQUENCE</scope>
    <source>
        <strain evidence="3">Duluth1</strain>
        <tissue evidence="3">Whole animal</tissue>
    </source>
</reference>
<organism evidence="3 4">
    <name type="scientific">Dreissena polymorpha</name>
    <name type="common">Zebra mussel</name>
    <name type="synonym">Mytilus polymorpha</name>
    <dbReference type="NCBI Taxonomy" id="45954"/>
    <lineage>
        <taxon>Eukaryota</taxon>
        <taxon>Metazoa</taxon>
        <taxon>Spiralia</taxon>
        <taxon>Lophotrochozoa</taxon>
        <taxon>Mollusca</taxon>
        <taxon>Bivalvia</taxon>
        <taxon>Autobranchia</taxon>
        <taxon>Heteroconchia</taxon>
        <taxon>Euheterodonta</taxon>
        <taxon>Imparidentia</taxon>
        <taxon>Neoheterodontei</taxon>
        <taxon>Myida</taxon>
        <taxon>Dreissenoidea</taxon>
        <taxon>Dreissenidae</taxon>
        <taxon>Dreissena</taxon>
    </lineage>
</organism>
<feature type="compositionally biased region" description="Low complexity" evidence="1">
    <location>
        <begin position="263"/>
        <end position="273"/>
    </location>
</feature>
<reference evidence="3" key="2">
    <citation type="submission" date="2020-11" db="EMBL/GenBank/DDBJ databases">
        <authorList>
            <person name="McCartney M.A."/>
            <person name="Auch B."/>
            <person name="Kono T."/>
            <person name="Mallez S."/>
            <person name="Becker A."/>
            <person name="Gohl D.M."/>
            <person name="Silverstein K.A.T."/>
            <person name="Koren S."/>
            <person name="Bechman K.B."/>
            <person name="Herman A."/>
            <person name="Abrahante J.E."/>
            <person name="Garbe J."/>
        </authorList>
    </citation>
    <scope>NUCLEOTIDE SEQUENCE</scope>
    <source>
        <strain evidence="3">Duluth1</strain>
        <tissue evidence="3">Whole animal</tissue>
    </source>
</reference>
<evidence type="ECO:0000313" key="4">
    <source>
        <dbReference type="Proteomes" id="UP000828390"/>
    </source>
</evidence>
<feature type="compositionally biased region" description="Low complexity" evidence="1">
    <location>
        <begin position="98"/>
        <end position="119"/>
    </location>
</feature>
<keyword evidence="2" id="KW-0812">Transmembrane</keyword>
<feature type="region of interest" description="Disordered" evidence="1">
    <location>
        <begin position="157"/>
        <end position="181"/>
    </location>
</feature>
<feature type="region of interest" description="Disordered" evidence="1">
    <location>
        <begin position="1"/>
        <end position="26"/>
    </location>
</feature>
<dbReference type="AlphaFoldDB" id="A0A9D3Y7Q9"/>
<feature type="region of interest" description="Disordered" evidence="1">
    <location>
        <begin position="328"/>
        <end position="364"/>
    </location>
</feature>
<accession>A0A9D3Y7Q9</accession>
<evidence type="ECO:0000256" key="1">
    <source>
        <dbReference type="SAM" id="MobiDB-lite"/>
    </source>
</evidence>
<feature type="region of interest" description="Disordered" evidence="1">
    <location>
        <begin position="72"/>
        <end position="119"/>
    </location>
</feature>
<name>A0A9D3Y7Q9_DREPO</name>
<dbReference type="OrthoDB" id="6114015at2759"/>
<feature type="transmembrane region" description="Helical" evidence="2">
    <location>
        <begin position="32"/>
        <end position="55"/>
    </location>
</feature>
<feature type="region of interest" description="Disordered" evidence="1">
    <location>
        <begin position="233"/>
        <end position="311"/>
    </location>
</feature>
<keyword evidence="4" id="KW-1185">Reference proteome</keyword>
<dbReference type="EMBL" id="JAIWYP010000016">
    <property type="protein sequence ID" value="KAH3695403.1"/>
    <property type="molecule type" value="Genomic_DNA"/>
</dbReference>
<gene>
    <name evidence="3" type="ORF">DPMN_082862</name>
</gene>
<keyword evidence="2" id="KW-0472">Membrane</keyword>
<feature type="compositionally biased region" description="Polar residues" evidence="1">
    <location>
        <begin position="343"/>
        <end position="356"/>
    </location>
</feature>
<feature type="compositionally biased region" description="Polar residues" evidence="1">
    <location>
        <begin position="233"/>
        <end position="251"/>
    </location>
</feature>
<evidence type="ECO:0000256" key="2">
    <source>
        <dbReference type="SAM" id="Phobius"/>
    </source>
</evidence>
<feature type="compositionally biased region" description="Polar residues" evidence="1">
    <location>
        <begin position="72"/>
        <end position="83"/>
    </location>
</feature>
<keyword evidence="2" id="KW-1133">Transmembrane helix</keyword>
<sequence>MDSSKPPTSLKLPVSLSPPAGSDDGTGSGPSWGLIIPIILIGIFLVCVVLCLWWHKWRDKRTLQMRNTSAFQRSYRTRSSSGRQDAVRDSTRSTAPLRNSISEKISSSGSTESGTNRNSNIVKVSNVNVIPVQPPRPMTGKFSFYWDKNHWKAFPTSSLSASGRAGTKPLSPIDEIDSPSSMKLSDLSRSYKVNSKADFSPYHLTWNTPSHVPPAYEYPSSHERFDPHMTVRVSEQNSTTKRFSSGDQTPMPNHGYEPAVNSPFFPNNNTPTTECDNTSDASQRHSRNGSHAPSLQYTSYPSSPKSTVRSASNLGLSLSLDTTTTHRTSYTTSYHDPYHNSHEMSNSGLHASSSYPSADHTDMPTTLSSLPSSIAKFSKQNILEDMNNNSVMVPNAYLPYTSNKFINYTLASSLESSDTHMSDNTSLLPNVGSSNNSGYPTSASGYPIMMTSYPARMEPSGHASPEDLSKLVDEMSSIRPVEESSSMRRNSFMDPSSRIVSISGHSASAEFRYSWNGLGNLQRLASTGSVNSQTGSMFWDNYPLEDSNSRSVSDARLHDSLMRHVSQYSATPVLMDTQYWV</sequence>
<dbReference type="Proteomes" id="UP000828390">
    <property type="component" value="Unassembled WGS sequence"/>
</dbReference>
<evidence type="ECO:0000313" key="3">
    <source>
        <dbReference type="EMBL" id="KAH3695403.1"/>
    </source>
</evidence>
<feature type="compositionally biased region" description="Polar residues" evidence="1">
    <location>
        <begin position="289"/>
        <end position="311"/>
    </location>
</feature>
<protein>
    <submittedName>
        <fullName evidence="3">Uncharacterized protein</fullName>
    </submittedName>
</protein>